<dbReference type="Proteomes" id="UP001365542">
    <property type="component" value="Unassembled WGS sequence"/>
</dbReference>
<name>A0AAV9X6F6_9PEZI</name>
<evidence type="ECO:0000256" key="2">
    <source>
        <dbReference type="ARBA" id="ARBA00022963"/>
    </source>
</evidence>
<dbReference type="PROSITE" id="PS50089">
    <property type="entry name" value="ZF_RING_2"/>
    <property type="match status" value="1"/>
</dbReference>
<reference evidence="7 8" key="1">
    <citation type="submission" date="2019-10" db="EMBL/GenBank/DDBJ databases">
        <authorList>
            <person name="Palmer J.M."/>
        </authorList>
    </citation>
    <scope>NUCLEOTIDE SEQUENCE [LARGE SCALE GENOMIC DNA]</scope>
    <source>
        <strain evidence="7 8">TWF694</strain>
    </source>
</reference>
<dbReference type="Gene3D" id="3.40.1090.10">
    <property type="entry name" value="Cytosolic phospholipase A2 catalytic domain"/>
    <property type="match status" value="1"/>
</dbReference>
<keyword evidence="4" id="KW-0862">Zinc</keyword>
<dbReference type="PANTHER" id="PTHR24185">
    <property type="entry name" value="CALCIUM-INDEPENDENT PHOSPHOLIPASE A2-GAMMA"/>
    <property type="match status" value="1"/>
</dbReference>
<dbReference type="GO" id="GO:0047499">
    <property type="term" value="F:calcium-independent phospholipase A2 activity"/>
    <property type="evidence" value="ECO:0007669"/>
    <property type="project" value="TreeGrafter"/>
</dbReference>
<evidence type="ECO:0000256" key="3">
    <source>
        <dbReference type="ARBA" id="ARBA00023098"/>
    </source>
</evidence>
<evidence type="ECO:0000256" key="4">
    <source>
        <dbReference type="PROSITE-ProRule" id="PRU00175"/>
    </source>
</evidence>
<dbReference type="GO" id="GO:0016020">
    <property type="term" value="C:membrane"/>
    <property type="evidence" value="ECO:0007669"/>
    <property type="project" value="TreeGrafter"/>
</dbReference>
<dbReference type="GO" id="GO:0016042">
    <property type="term" value="P:lipid catabolic process"/>
    <property type="evidence" value="ECO:0007669"/>
    <property type="project" value="UniProtKB-KW"/>
</dbReference>
<keyword evidence="8" id="KW-1185">Reference proteome</keyword>
<dbReference type="GO" id="GO:0019369">
    <property type="term" value="P:arachidonate metabolic process"/>
    <property type="evidence" value="ECO:0007669"/>
    <property type="project" value="TreeGrafter"/>
</dbReference>
<sequence length="800" mass="90623">MVSTTGEVNLYPEPSTFSSRSPILYADCEGIMGSEPLAAQYQTDWTKYGRRYRIQVPMDRRTVVSKIYPRFLYIFSDVVCYDTKDHKSWVDTATRLLEWSSVGAQHTINQYTLPALIIILNSPMVECKVVRVQRQRVGSLTRFDSRQLSLVTDLAFRHLAAGKDEAFDFGQCRQHANVPDSLEYHIEDYIGHCFKSNMILRCKASVAALATSIFKNALLARDEAEEHRKNIQTLRVQKMYPGPGRAEADDPFTAATFCYGCLFNKAEYRLPCRHITCENCIRSNSETDHEKKYTRKHTLASCPICGTDVGFGWPFKSGSGGIITLAIGIQGYKAAEFAPLFKTIYTQSFADYHHRTEGFAETNFGWVFYSKSWYWTANIKKALKDAFGKKAPSQLSGLRNHCRVAVTTTVGQQCKLIANYNKGDTDKYLKSWLDLSTAARCTSAAPGYFDPETYDGYICREGGLKENNPINLSLVESKATWGPNINHDLILSVGPGMAAQQSKISVPAEHCMKEQWLKDLWRLYLTTKDGEDTWRRYKSCQSDHIVERSSRLNVYFDDNWRNRDGSYLENKTEPEYDAIRKMETMASVTYTYNAFEDSLPRTPSNPISERLQGSKLESLAHRIRASLFFLQVKSIDNSDGFMILVRGSLRCNLGPSDEGYKLLLSTLSGFTVNGEAIHYRLTRIAEKAYFNIEVEFSHESIDAPIRIDANFKKQRGVAISGFPMSIKARMTIMQLWDSAEAENDGQGGFDEFPGADEILTGGLHSTEDETDSLDDSDIQTLRTDEVSDTEFDNHIPRRSH</sequence>
<evidence type="ECO:0000256" key="1">
    <source>
        <dbReference type="ARBA" id="ARBA00022801"/>
    </source>
</evidence>
<dbReference type="GO" id="GO:0008270">
    <property type="term" value="F:zinc ion binding"/>
    <property type="evidence" value="ECO:0007669"/>
    <property type="project" value="UniProtKB-KW"/>
</dbReference>
<dbReference type="InterPro" id="IPR001841">
    <property type="entry name" value="Znf_RING"/>
</dbReference>
<feature type="domain" description="RING-type" evidence="6">
    <location>
        <begin position="258"/>
        <end position="305"/>
    </location>
</feature>
<gene>
    <name evidence="7" type="ORF">TWF694_003028</name>
</gene>
<evidence type="ECO:0000259" key="6">
    <source>
        <dbReference type="PROSITE" id="PS50089"/>
    </source>
</evidence>
<protein>
    <recommendedName>
        <fullName evidence="6">RING-type domain-containing protein</fullName>
    </recommendedName>
</protein>
<evidence type="ECO:0000313" key="8">
    <source>
        <dbReference type="Proteomes" id="UP001365542"/>
    </source>
</evidence>
<dbReference type="SUPFAM" id="SSF52151">
    <property type="entry name" value="FabD/lysophospholipase-like"/>
    <property type="match status" value="1"/>
</dbReference>
<feature type="compositionally biased region" description="Acidic residues" evidence="5">
    <location>
        <begin position="768"/>
        <end position="777"/>
    </location>
</feature>
<keyword evidence="4" id="KW-0863">Zinc-finger</keyword>
<evidence type="ECO:0000256" key="5">
    <source>
        <dbReference type="SAM" id="MobiDB-lite"/>
    </source>
</evidence>
<feature type="region of interest" description="Disordered" evidence="5">
    <location>
        <begin position="742"/>
        <end position="800"/>
    </location>
</feature>
<dbReference type="InterPro" id="IPR016035">
    <property type="entry name" value="Acyl_Trfase/lysoPLipase"/>
</dbReference>
<dbReference type="InterPro" id="IPR002641">
    <property type="entry name" value="PNPLA_dom"/>
</dbReference>
<keyword evidence="3" id="KW-0443">Lipid metabolism</keyword>
<dbReference type="EMBL" id="JAVHJO010000012">
    <property type="protein sequence ID" value="KAK6531863.1"/>
    <property type="molecule type" value="Genomic_DNA"/>
</dbReference>
<evidence type="ECO:0000313" key="7">
    <source>
        <dbReference type="EMBL" id="KAK6531863.1"/>
    </source>
</evidence>
<comment type="caution">
    <text evidence="7">The sequence shown here is derived from an EMBL/GenBank/DDBJ whole genome shotgun (WGS) entry which is preliminary data.</text>
</comment>
<proteinExistence type="predicted"/>
<dbReference type="GO" id="GO:0046486">
    <property type="term" value="P:glycerolipid metabolic process"/>
    <property type="evidence" value="ECO:0007669"/>
    <property type="project" value="UniProtKB-ARBA"/>
</dbReference>
<keyword evidence="1" id="KW-0378">Hydrolase</keyword>
<dbReference type="SUPFAM" id="SSF57850">
    <property type="entry name" value="RING/U-box"/>
    <property type="match status" value="1"/>
</dbReference>
<feature type="compositionally biased region" description="Basic and acidic residues" evidence="5">
    <location>
        <begin position="791"/>
        <end position="800"/>
    </location>
</feature>
<dbReference type="AlphaFoldDB" id="A0AAV9X6F6"/>
<organism evidence="7 8">
    <name type="scientific">Orbilia ellipsospora</name>
    <dbReference type="NCBI Taxonomy" id="2528407"/>
    <lineage>
        <taxon>Eukaryota</taxon>
        <taxon>Fungi</taxon>
        <taxon>Dikarya</taxon>
        <taxon>Ascomycota</taxon>
        <taxon>Pezizomycotina</taxon>
        <taxon>Orbiliomycetes</taxon>
        <taxon>Orbiliales</taxon>
        <taxon>Orbiliaceae</taxon>
        <taxon>Orbilia</taxon>
    </lineage>
</organism>
<dbReference type="PANTHER" id="PTHR24185:SF1">
    <property type="entry name" value="CALCIUM-INDEPENDENT PHOSPHOLIPASE A2-GAMMA"/>
    <property type="match status" value="1"/>
</dbReference>
<accession>A0AAV9X6F6</accession>
<dbReference type="Pfam" id="PF01734">
    <property type="entry name" value="Patatin"/>
    <property type="match status" value="1"/>
</dbReference>
<keyword evidence="4" id="KW-0479">Metal-binding</keyword>
<keyword evidence="2" id="KW-0442">Lipid degradation</keyword>